<feature type="transmembrane region" description="Helical" evidence="10">
    <location>
        <begin position="119"/>
        <end position="139"/>
    </location>
</feature>
<feature type="transmembrane region" description="Helical" evidence="10">
    <location>
        <begin position="293"/>
        <end position="316"/>
    </location>
</feature>
<reference evidence="12 13" key="1">
    <citation type="submission" date="2016-10" db="EMBL/GenBank/DDBJ databases">
        <authorList>
            <person name="de Groot N.N."/>
        </authorList>
    </citation>
    <scope>NUCLEOTIDE SEQUENCE [LARGE SCALE GENOMIC DNA]</scope>
    <source>
        <strain evidence="12 13">DSM 21799</strain>
    </source>
</reference>
<dbReference type="PRINTS" id="PR00758">
    <property type="entry name" value="ARSENICPUMP"/>
</dbReference>
<feature type="transmembrane region" description="Helical" evidence="10">
    <location>
        <begin position="209"/>
        <end position="240"/>
    </location>
</feature>
<evidence type="ECO:0000256" key="10">
    <source>
        <dbReference type="SAM" id="Phobius"/>
    </source>
</evidence>
<evidence type="ECO:0000256" key="4">
    <source>
        <dbReference type="ARBA" id="ARBA00022448"/>
    </source>
</evidence>
<evidence type="ECO:0000256" key="6">
    <source>
        <dbReference type="ARBA" id="ARBA00022692"/>
    </source>
</evidence>
<keyword evidence="5" id="KW-1003">Cell membrane</keyword>
<evidence type="ECO:0000256" key="3">
    <source>
        <dbReference type="ARBA" id="ARBA00009843"/>
    </source>
</evidence>
<evidence type="ECO:0000259" key="11">
    <source>
        <dbReference type="Pfam" id="PF03600"/>
    </source>
</evidence>
<dbReference type="Pfam" id="PF03600">
    <property type="entry name" value="CitMHS"/>
    <property type="match status" value="1"/>
</dbReference>
<dbReference type="OrthoDB" id="9774335at2"/>
<dbReference type="PANTHER" id="PTHR43302">
    <property type="entry name" value="TRANSPORTER ARSB-RELATED"/>
    <property type="match status" value="1"/>
</dbReference>
<proteinExistence type="inferred from homology"/>
<feature type="transmembrane region" description="Helical" evidence="10">
    <location>
        <begin position="44"/>
        <end position="72"/>
    </location>
</feature>
<organism evidence="12 13">
    <name type="scientific">Paramicrobacterium humi</name>
    <dbReference type="NCBI Taxonomy" id="640635"/>
    <lineage>
        <taxon>Bacteria</taxon>
        <taxon>Bacillati</taxon>
        <taxon>Actinomycetota</taxon>
        <taxon>Actinomycetes</taxon>
        <taxon>Micrococcales</taxon>
        <taxon>Microbacteriaceae</taxon>
        <taxon>Paramicrobacterium</taxon>
    </lineage>
</organism>
<protein>
    <submittedName>
        <fullName evidence="12">Na+/H+ antiporter NhaD</fullName>
    </submittedName>
</protein>
<evidence type="ECO:0000256" key="2">
    <source>
        <dbReference type="ARBA" id="ARBA00006433"/>
    </source>
</evidence>
<evidence type="ECO:0000256" key="5">
    <source>
        <dbReference type="ARBA" id="ARBA00022475"/>
    </source>
</evidence>
<dbReference type="EMBL" id="FNRY01000001">
    <property type="protein sequence ID" value="SEB73282.1"/>
    <property type="molecule type" value="Genomic_DNA"/>
</dbReference>
<keyword evidence="13" id="KW-1185">Reference proteome</keyword>
<dbReference type="RefSeq" id="WP_091182421.1">
    <property type="nucleotide sequence ID" value="NZ_FNRY01000001.1"/>
</dbReference>
<keyword evidence="7" id="KW-0059">Arsenical resistance</keyword>
<dbReference type="InterPro" id="IPR004680">
    <property type="entry name" value="Cit_transptr-like_dom"/>
</dbReference>
<feature type="transmembrane region" description="Helical" evidence="10">
    <location>
        <begin position="363"/>
        <end position="387"/>
    </location>
</feature>
<gene>
    <name evidence="12" type="ORF">SAMN04489806_1634</name>
</gene>
<evidence type="ECO:0000256" key="9">
    <source>
        <dbReference type="ARBA" id="ARBA00023136"/>
    </source>
</evidence>
<dbReference type="AlphaFoldDB" id="A0A1H4LSW4"/>
<feature type="transmembrane region" description="Helical" evidence="10">
    <location>
        <begin position="79"/>
        <end position="99"/>
    </location>
</feature>
<keyword evidence="6 10" id="KW-0812">Transmembrane</keyword>
<keyword evidence="9 10" id="KW-0472">Membrane</keyword>
<dbReference type="InterPro" id="IPR000802">
    <property type="entry name" value="Arsenical_pump_ArsB"/>
</dbReference>
<feature type="domain" description="Citrate transporter-like" evidence="11">
    <location>
        <begin position="15"/>
        <end position="316"/>
    </location>
</feature>
<dbReference type="PROSITE" id="PS51257">
    <property type="entry name" value="PROKAR_LIPOPROTEIN"/>
    <property type="match status" value="1"/>
</dbReference>
<dbReference type="Proteomes" id="UP000199183">
    <property type="component" value="Unassembled WGS sequence"/>
</dbReference>
<feature type="transmembrane region" description="Helical" evidence="10">
    <location>
        <begin position="252"/>
        <end position="273"/>
    </location>
</feature>
<dbReference type="STRING" id="640635.SAMN04489806_1634"/>
<dbReference type="PANTHER" id="PTHR43302:SF5">
    <property type="entry name" value="TRANSPORTER ARSB-RELATED"/>
    <property type="match status" value="1"/>
</dbReference>
<evidence type="ECO:0000313" key="12">
    <source>
        <dbReference type="EMBL" id="SEB73282.1"/>
    </source>
</evidence>
<name>A0A1H4LSW4_9MICO</name>
<comment type="similarity">
    <text evidence="2">Belongs to the ArsB family.</text>
</comment>
<evidence type="ECO:0000256" key="7">
    <source>
        <dbReference type="ARBA" id="ARBA00022849"/>
    </source>
</evidence>
<dbReference type="GO" id="GO:0046685">
    <property type="term" value="P:response to arsenic-containing substance"/>
    <property type="evidence" value="ECO:0007669"/>
    <property type="project" value="UniProtKB-KW"/>
</dbReference>
<feature type="transmembrane region" description="Helical" evidence="10">
    <location>
        <begin position="160"/>
        <end position="182"/>
    </location>
</feature>
<keyword evidence="8 10" id="KW-1133">Transmembrane helix</keyword>
<keyword evidence="4" id="KW-0813">Transport</keyword>
<evidence type="ECO:0000256" key="1">
    <source>
        <dbReference type="ARBA" id="ARBA00004651"/>
    </source>
</evidence>
<accession>A0A1H4LSW4</accession>
<dbReference type="GO" id="GO:0005886">
    <property type="term" value="C:plasma membrane"/>
    <property type="evidence" value="ECO:0007669"/>
    <property type="project" value="UniProtKB-SubCell"/>
</dbReference>
<comment type="subcellular location">
    <subcellularLocation>
        <location evidence="1">Cell membrane</location>
        <topology evidence="1">Multi-pass membrane protein</topology>
    </subcellularLocation>
</comment>
<dbReference type="GO" id="GO:0015105">
    <property type="term" value="F:arsenite transmembrane transporter activity"/>
    <property type="evidence" value="ECO:0007669"/>
    <property type="project" value="InterPro"/>
</dbReference>
<sequence length="389" mass="40054">MSSRRRRRWRYAVLALPALAFACLVSGALPVQDAAGLADRAIPVLSFVAGITVVAELASAAGVFVGIAAALARFGRGRIGLIWLLVVALCVCCTAFLSLDTTAVLLTPVVVMLARRIGAPAFVFALTAVWLANTASLFLPVSNLTNLLAADRLRLTPTAFAAAFGVPAVAAVVCCLALLVGVNRRALRGRYATAPAAAVADRPLFLSMAVLVAATVPLLVTGIPVGITAGVAAIAMAGVFEWRRPGFVSIRLIPWRVLMIAASLFVIVETLHAHGASQLVVAALGGGESLPDLLRLAGAGAVSANLANNLPAYLLLEPAGDSPVRLAAVLIGVNVGPLVSPWASLATLLWHDRLRAMGENVSWGRFALLGALVVVVAVPVTTLALAVTG</sequence>
<feature type="transmembrane region" description="Helical" evidence="10">
    <location>
        <begin position="328"/>
        <end position="351"/>
    </location>
</feature>
<evidence type="ECO:0000313" key="13">
    <source>
        <dbReference type="Proteomes" id="UP000199183"/>
    </source>
</evidence>
<comment type="similarity">
    <text evidence="3">Belongs to the CitM (TC 2.A.11) transporter family.</text>
</comment>
<evidence type="ECO:0000256" key="8">
    <source>
        <dbReference type="ARBA" id="ARBA00022989"/>
    </source>
</evidence>